<keyword evidence="4 7" id="KW-0812">Transmembrane</keyword>
<dbReference type="Pfam" id="PF09335">
    <property type="entry name" value="VTT_dom"/>
    <property type="match status" value="1"/>
</dbReference>
<feature type="transmembrane region" description="Helical" evidence="7">
    <location>
        <begin position="7"/>
        <end position="30"/>
    </location>
</feature>
<reference evidence="11" key="1">
    <citation type="journal article" date="2019" name="Int. J. Syst. Evol. Microbiol.">
        <title>The Global Catalogue of Microorganisms (GCM) 10K type strain sequencing project: providing services to taxonomists for standard genome sequencing and annotation.</title>
        <authorList>
            <consortium name="The Broad Institute Genomics Platform"/>
            <consortium name="The Broad Institute Genome Sequencing Center for Infectious Disease"/>
            <person name="Wu L."/>
            <person name="Ma J."/>
        </authorList>
    </citation>
    <scope>NUCLEOTIDE SEQUENCE [LARGE SCALE GENOMIC DNA]</scope>
    <source>
        <strain evidence="11">JCM 1490</strain>
    </source>
</reference>
<feature type="transmembrane region" description="Helical" evidence="7">
    <location>
        <begin position="142"/>
        <end position="167"/>
    </location>
</feature>
<accession>A0ABW2QAT0</accession>
<evidence type="ECO:0000256" key="1">
    <source>
        <dbReference type="ARBA" id="ARBA00004651"/>
    </source>
</evidence>
<evidence type="ECO:0000313" key="11">
    <source>
        <dbReference type="Proteomes" id="UP001596455"/>
    </source>
</evidence>
<keyword evidence="3 7" id="KW-1003">Cell membrane</keyword>
<evidence type="ECO:0000259" key="9">
    <source>
        <dbReference type="Pfam" id="PF09335"/>
    </source>
</evidence>
<dbReference type="InterPro" id="IPR032818">
    <property type="entry name" value="DedA-like"/>
</dbReference>
<gene>
    <name evidence="10" type="ORF">ACFQQL_15650</name>
</gene>
<feature type="compositionally biased region" description="Gly residues" evidence="8">
    <location>
        <begin position="227"/>
        <end position="239"/>
    </location>
</feature>
<name>A0ABW2QAT0_9MICO</name>
<keyword evidence="6 7" id="KW-0472">Membrane</keyword>
<dbReference type="InterPro" id="IPR032816">
    <property type="entry name" value="VTT_dom"/>
</dbReference>
<evidence type="ECO:0000313" key="10">
    <source>
        <dbReference type="EMBL" id="MFC7406554.1"/>
    </source>
</evidence>
<evidence type="ECO:0000256" key="4">
    <source>
        <dbReference type="ARBA" id="ARBA00022692"/>
    </source>
</evidence>
<dbReference type="PANTHER" id="PTHR30353:SF0">
    <property type="entry name" value="TRANSMEMBRANE PROTEIN"/>
    <property type="match status" value="1"/>
</dbReference>
<feature type="domain" description="VTT" evidence="9">
    <location>
        <begin position="37"/>
        <end position="161"/>
    </location>
</feature>
<evidence type="ECO:0000256" key="2">
    <source>
        <dbReference type="ARBA" id="ARBA00010792"/>
    </source>
</evidence>
<dbReference type="PANTHER" id="PTHR30353">
    <property type="entry name" value="INNER MEMBRANE PROTEIN DEDA-RELATED"/>
    <property type="match status" value="1"/>
</dbReference>
<feature type="compositionally biased region" description="Acidic residues" evidence="8">
    <location>
        <begin position="207"/>
        <end position="226"/>
    </location>
</feature>
<keyword evidence="5 7" id="KW-1133">Transmembrane helix</keyword>
<comment type="subcellular location">
    <subcellularLocation>
        <location evidence="1 7">Cell membrane</location>
        <topology evidence="1 7">Multi-pass membrane protein</topology>
    </subcellularLocation>
</comment>
<protein>
    <submittedName>
        <fullName evidence="10">DedA family protein</fullName>
    </submittedName>
</protein>
<dbReference type="EMBL" id="JBHTCQ010000003">
    <property type="protein sequence ID" value="MFC7406554.1"/>
    <property type="molecule type" value="Genomic_DNA"/>
</dbReference>
<evidence type="ECO:0000256" key="8">
    <source>
        <dbReference type="SAM" id="MobiDB-lite"/>
    </source>
</evidence>
<dbReference type="Proteomes" id="UP001596455">
    <property type="component" value="Unassembled WGS sequence"/>
</dbReference>
<comment type="similarity">
    <text evidence="2 7">Belongs to the DedA family.</text>
</comment>
<proteinExistence type="inferred from homology"/>
<sequence length="274" mass="27811">MELMATIEGFVLSLGASPWVLVAVVVLATIDGFFPPVPSESIVIAVAVISVAGDGPSLWLLVPAAAIGAFAGDLIAYSIGSKIPVDDMRVFRGPRGSAALERAKRTLARRGTVFILSARFVPIGRVAVNMTAGAVGYPRPRFVIIAAIAAVVWAGYSTLMGVGAGHFLHEHPLVAVAVGVVGGVLAGILVDKLLGLVHRRWFPDVPPPEEEMQVADGPDGSDDGSGDDGGARPGSGQGGSSSADRGTGTPGRGGADGARPPRNGVDEPVGAAEL</sequence>
<feature type="transmembrane region" description="Helical" evidence="7">
    <location>
        <begin position="173"/>
        <end position="190"/>
    </location>
</feature>
<evidence type="ECO:0000256" key="3">
    <source>
        <dbReference type="ARBA" id="ARBA00022475"/>
    </source>
</evidence>
<evidence type="ECO:0000256" key="5">
    <source>
        <dbReference type="ARBA" id="ARBA00022989"/>
    </source>
</evidence>
<feature type="region of interest" description="Disordered" evidence="8">
    <location>
        <begin position="205"/>
        <end position="274"/>
    </location>
</feature>
<evidence type="ECO:0000256" key="6">
    <source>
        <dbReference type="ARBA" id="ARBA00023136"/>
    </source>
</evidence>
<organism evidence="10 11">
    <name type="scientific">Georgenia alba</name>
    <dbReference type="NCBI Taxonomy" id="2233858"/>
    <lineage>
        <taxon>Bacteria</taxon>
        <taxon>Bacillati</taxon>
        <taxon>Actinomycetota</taxon>
        <taxon>Actinomycetes</taxon>
        <taxon>Micrococcales</taxon>
        <taxon>Bogoriellaceae</taxon>
        <taxon>Georgenia</taxon>
    </lineage>
</organism>
<evidence type="ECO:0000256" key="7">
    <source>
        <dbReference type="RuleBase" id="RU367016"/>
    </source>
</evidence>
<comment type="caution">
    <text evidence="10">The sequence shown here is derived from an EMBL/GenBank/DDBJ whole genome shotgun (WGS) entry which is preliminary data.</text>
</comment>
<keyword evidence="11" id="KW-1185">Reference proteome</keyword>
<feature type="transmembrane region" description="Helical" evidence="7">
    <location>
        <begin position="58"/>
        <end position="79"/>
    </location>
</feature>